<protein>
    <submittedName>
        <fullName evidence="2">Uncharacterized protein</fullName>
    </submittedName>
</protein>
<accession>X6NB97</accession>
<comment type="caution">
    <text evidence="2">The sequence shown here is derived from an EMBL/GenBank/DDBJ whole genome shotgun (WGS) entry which is preliminary data.</text>
</comment>
<feature type="region of interest" description="Disordered" evidence="1">
    <location>
        <begin position="160"/>
        <end position="182"/>
    </location>
</feature>
<reference evidence="2 3" key="1">
    <citation type="journal article" date="2013" name="Curr. Biol.">
        <title>The Genome of the Foraminiferan Reticulomyxa filosa.</title>
        <authorList>
            <person name="Glockner G."/>
            <person name="Hulsmann N."/>
            <person name="Schleicher M."/>
            <person name="Noegel A.A."/>
            <person name="Eichinger L."/>
            <person name="Gallinger C."/>
            <person name="Pawlowski J."/>
            <person name="Sierra R."/>
            <person name="Euteneuer U."/>
            <person name="Pillet L."/>
            <person name="Moustafa A."/>
            <person name="Platzer M."/>
            <person name="Groth M."/>
            <person name="Szafranski K."/>
            <person name="Schliwa M."/>
        </authorList>
    </citation>
    <scope>NUCLEOTIDE SEQUENCE [LARGE SCALE GENOMIC DNA]</scope>
</reference>
<name>X6NB97_RETFI</name>
<sequence>MGCCQGSKSAEENKNVDTPEKIEATKEANKKVQSNTPAPQPTQNAPDQTKETQQQEPEVVQKANIVITPAEINENEISNNEKNDDEPSENILKDARFVDSLRGHDKKAVLEEQSQRNLSMFDHQYDTYAQGQAFMPQYMVFYCKTQKKKMNTCAQQYRNDQRAVQKKTKKKKKRGKEDEGSKIHIAVTQLRKEAHMQNV</sequence>
<feature type="region of interest" description="Disordered" evidence="1">
    <location>
        <begin position="1"/>
        <end position="92"/>
    </location>
</feature>
<dbReference type="Proteomes" id="UP000023152">
    <property type="component" value="Unassembled WGS sequence"/>
</dbReference>
<proteinExistence type="predicted"/>
<feature type="compositionally biased region" description="Polar residues" evidence="1">
    <location>
        <begin position="31"/>
        <end position="56"/>
    </location>
</feature>
<organism evidence="2 3">
    <name type="scientific">Reticulomyxa filosa</name>
    <dbReference type="NCBI Taxonomy" id="46433"/>
    <lineage>
        <taxon>Eukaryota</taxon>
        <taxon>Sar</taxon>
        <taxon>Rhizaria</taxon>
        <taxon>Retaria</taxon>
        <taxon>Foraminifera</taxon>
        <taxon>Monothalamids</taxon>
        <taxon>Reticulomyxidae</taxon>
        <taxon>Reticulomyxa</taxon>
    </lineage>
</organism>
<evidence type="ECO:0000313" key="3">
    <source>
        <dbReference type="Proteomes" id="UP000023152"/>
    </source>
</evidence>
<feature type="compositionally biased region" description="Low complexity" evidence="1">
    <location>
        <begin position="71"/>
        <end position="80"/>
    </location>
</feature>
<dbReference type="EMBL" id="ASPP01009853">
    <property type="protein sequence ID" value="ETO23560.1"/>
    <property type="molecule type" value="Genomic_DNA"/>
</dbReference>
<feature type="compositionally biased region" description="Basic residues" evidence="1">
    <location>
        <begin position="164"/>
        <end position="174"/>
    </location>
</feature>
<evidence type="ECO:0000313" key="2">
    <source>
        <dbReference type="EMBL" id="ETO23560.1"/>
    </source>
</evidence>
<gene>
    <name evidence="2" type="ORF">RFI_13619</name>
</gene>
<dbReference type="AlphaFoldDB" id="X6NB97"/>
<evidence type="ECO:0000256" key="1">
    <source>
        <dbReference type="SAM" id="MobiDB-lite"/>
    </source>
</evidence>
<feature type="compositionally biased region" description="Basic and acidic residues" evidence="1">
    <location>
        <begin position="9"/>
        <end position="30"/>
    </location>
</feature>
<keyword evidence="3" id="KW-1185">Reference proteome</keyword>